<organism evidence="2">
    <name type="scientific">uncultured prokaryote</name>
    <dbReference type="NCBI Taxonomy" id="198431"/>
    <lineage>
        <taxon>unclassified sequences</taxon>
        <taxon>environmental samples</taxon>
    </lineage>
</organism>
<dbReference type="EMBL" id="LN853046">
    <property type="protein sequence ID" value="CRY94887.1"/>
    <property type="molecule type" value="Genomic_DNA"/>
</dbReference>
<dbReference type="GO" id="GO:0006270">
    <property type="term" value="P:DNA replication initiation"/>
    <property type="evidence" value="ECO:0007669"/>
    <property type="project" value="InterPro"/>
</dbReference>
<dbReference type="Gene3D" id="1.10.10.10">
    <property type="entry name" value="Winged helix-like DNA-binding domain superfamily/Winged helix DNA-binding domain"/>
    <property type="match status" value="2"/>
</dbReference>
<reference evidence="2" key="1">
    <citation type="submission" date="2015-06" db="EMBL/GenBank/DDBJ databases">
        <authorList>
            <person name="Joergensen T."/>
        </authorList>
    </citation>
    <scope>NUCLEOTIDE SEQUENCE</scope>
    <source>
        <plasmid evidence="2">pRGRH0399</plasmid>
    </source>
</reference>
<protein>
    <recommendedName>
        <fullName evidence="1">Initiator Rep protein WH1 domain-containing protein</fullName>
    </recommendedName>
</protein>
<feature type="domain" description="Initiator Rep protein WH1" evidence="1">
    <location>
        <begin position="7"/>
        <end position="158"/>
    </location>
</feature>
<dbReference type="InterPro" id="IPR036390">
    <property type="entry name" value="WH_DNA-bd_sf"/>
</dbReference>
<reference evidence="2" key="2">
    <citation type="submission" date="2015-07" db="EMBL/GenBank/DDBJ databases">
        <title>Plasmids, circular viruses and viroids from rat gut.</title>
        <authorList>
            <person name="Jorgensen T.J."/>
            <person name="Hansen M.A."/>
            <person name="Xu Z."/>
            <person name="Tabak M.A."/>
            <person name="Sorensen S.J."/>
            <person name="Hansen L.H."/>
        </authorList>
    </citation>
    <scope>NUCLEOTIDE SEQUENCE</scope>
    <source>
        <plasmid evidence="2">pRGRH0399</plasmid>
    </source>
</reference>
<dbReference type="SUPFAM" id="SSF46785">
    <property type="entry name" value="Winged helix' DNA-binding domain"/>
    <property type="match status" value="2"/>
</dbReference>
<sequence length="321" mass="38948">MENSIMIAQDNRITMSRYDFTPIEKRCLYYVIKEVRRLYVDKELREDDKTYQDLFSDMYLHLKPEQLQSLGDEVKDVYNALKRLRERTIEINTEEVWMVTSWILKAKHHKKTNTYEVLVSSEILEYLVELASQFTEYSLTVAISLKSTYSQRFYEWCCQYRNKGKFFLEVDRLRYLLKIEEKKSYENTAEIKRSILDVAQKELQELFEAGQSDLYFTYRVKDSNKRKILSYWFDIHTRETEEQKKIHFETTQAQIRRIMEICTTFIKRDEKYLNRVLKYLHLYPNLAAEVLGKLHKKVNDYPRKEIPAIIRYVLREDYGIK</sequence>
<proteinExistence type="predicted"/>
<evidence type="ECO:0000259" key="1">
    <source>
        <dbReference type="Pfam" id="PF01051"/>
    </source>
</evidence>
<dbReference type="Pfam" id="PF21205">
    <property type="entry name" value="Rep3_C"/>
    <property type="match status" value="1"/>
</dbReference>
<name>A0A0H5QFS3_9ZZZZ</name>
<evidence type="ECO:0000313" key="2">
    <source>
        <dbReference type="EMBL" id="CRY94887.1"/>
    </source>
</evidence>
<dbReference type="AlphaFoldDB" id="A0A0H5QFS3"/>
<dbReference type="InterPro" id="IPR036388">
    <property type="entry name" value="WH-like_DNA-bd_sf"/>
</dbReference>
<keyword evidence="2" id="KW-0614">Plasmid</keyword>
<dbReference type="InterPro" id="IPR000525">
    <property type="entry name" value="Initiator_Rep_WH1"/>
</dbReference>
<dbReference type="Pfam" id="PF01051">
    <property type="entry name" value="Rep3_N"/>
    <property type="match status" value="1"/>
</dbReference>
<accession>A0A0H5QFS3</accession>
<geneLocation type="plasmid" evidence="2">
    <name>pRGRH0399</name>
</geneLocation>
<dbReference type="GO" id="GO:0003887">
    <property type="term" value="F:DNA-directed DNA polymerase activity"/>
    <property type="evidence" value="ECO:0007669"/>
    <property type="project" value="InterPro"/>
</dbReference>